<keyword evidence="2" id="KW-0812">Transmembrane</keyword>
<evidence type="ECO:0000313" key="3">
    <source>
        <dbReference type="EMBL" id="JAD74607.1"/>
    </source>
</evidence>
<feature type="region of interest" description="Disordered" evidence="1">
    <location>
        <begin position="1"/>
        <end position="127"/>
    </location>
</feature>
<organism evidence="3">
    <name type="scientific">Arundo donax</name>
    <name type="common">Giant reed</name>
    <name type="synonym">Donax arundinaceus</name>
    <dbReference type="NCBI Taxonomy" id="35708"/>
    <lineage>
        <taxon>Eukaryota</taxon>
        <taxon>Viridiplantae</taxon>
        <taxon>Streptophyta</taxon>
        <taxon>Embryophyta</taxon>
        <taxon>Tracheophyta</taxon>
        <taxon>Spermatophyta</taxon>
        <taxon>Magnoliopsida</taxon>
        <taxon>Liliopsida</taxon>
        <taxon>Poales</taxon>
        <taxon>Poaceae</taxon>
        <taxon>PACMAD clade</taxon>
        <taxon>Arundinoideae</taxon>
        <taxon>Arundineae</taxon>
        <taxon>Arundo</taxon>
    </lineage>
</organism>
<evidence type="ECO:0000256" key="1">
    <source>
        <dbReference type="SAM" id="MobiDB-lite"/>
    </source>
</evidence>
<dbReference type="AlphaFoldDB" id="A0A0A9CT18"/>
<name>A0A0A9CT18_ARUDO</name>
<proteinExistence type="predicted"/>
<dbReference type="PANTHER" id="PTHR48454:SF1">
    <property type="entry name" value="PROTON PUMP-INTERACTOR 1"/>
    <property type="match status" value="1"/>
</dbReference>
<sequence length="180" mass="20321">MEEELELARKAEELARKEEKLREERAAAEKERLRLEQKAKAKEAEERKKRKAEKAQERAEFKARKEAEKKKKAKKDKKKGPGDSSVIDGNAAALATADTDSNASDNPRDVEVPQQTASKRLSRPAVAMKQLNRVQPMPAPLRNRGKRKMRQYILIAVAVLSVLALFVAGNYIPKLKSLHL</sequence>
<evidence type="ECO:0000256" key="2">
    <source>
        <dbReference type="SAM" id="Phobius"/>
    </source>
</evidence>
<protein>
    <submittedName>
        <fullName evidence="3">Uncharacterized protein</fullName>
    </submittedName>
</protein>
<feature type="compositionally biased region" description="Basic and acidic residues" evidence="1">
    <location>
        <begin position="1"/>
        <end position="69"/>
    </location>
</feature>
<dbReference type="PANTHER" id="PTHR48454">
    <property type="entry name" value="PUTATIVE RNA-BINDING DOMAIN-CONTAINING PROTEIN-RELATED"/>
    <property type="match status" value="1"/>
</dbReference>
<feature type="transmembrane region" description="Helical" evidence="2">
    <location>
        <begin position="152"/>
        <end position="172"/>
    </location>
</feature>
<dbReference type="EMBL" id="GBRH01223288">
    <property type="protein sequence ID" value="JAD74607.1"/>
    <property type="molecule type" value="Transcribed_RNA"/>
</dbReference>
<reference evidence="3" key="2">
    <citation type="journal article" date="2015" name="Data Brief">
        <title>Shoot transcriptome of the giant reed, Arundo donax.</title>
        <authorList>
            <person name="Barrero R.A."/>
            <person name="Guerrero F.D."/>
            <person name="Moolhuijzen P."/>
            <person name="Goolsby J.A."/>
            <person name="Tidwell J."/>
            <person name="Bellgard S.E."/>
            <person name="Bellgard M.I."/>
        </authorList>
    </citation>
    <scope>NUCLEOTIDE SEQUENCE</scope>
    <source>
        <tissue evidence="3">Shoot tissue taken approximately 20 cm above the soil surface</tissue>
    </source>
</reference>
<keyword evidence="2" id="KW-1133">Transmembrane helix</keyword>
<keyword evidence="2" id="KW-0472">Membrane</keyword>
<reference evidence="3" key="1">
    <citation type="submission" date="2014-09" db="EMBL/GenBank/DDBJ databases">
        <authorList>
            <person name="Magalhaes I.L.F."/>
            <person name="Oliveira U."/>
            <person name="Santos F.R."/>
            <person name="Vidigal T.H.D.A."/>
            <person name="Brescovit A.D."/>
            <person name="Santos A.J."/>
        </authorList>
    </citation>
    <scope>NUCLEOTIDE SEQUENCE</scope>
    <source>
        <tissue evidence="3">Shoot tissue taken approximately 20 cm above the soil surface</tissue>
    </source>
</reference>
<accession>A0A0A9CT18</accession>